<comment type="function">
    <text evidence="3">Required for formate dehydrogenase (FDH) activity.</text>
</comment>
<proteinExistence type="inferred from homology"/>
<evidence type="ECO:0000313" key="5">
    <source>
        <dbReference type="Proteomes" id="UP000008386"/>
    </source>
</evidence>
<evidence type="ECO:0000256" key="3">
    <source>
        <dbReference type="HAMAP-Rule" id="MF_00187"/>
    </source>
</evidence>
<dbReference type="HOGENOM" id="CLU_056887_4_2_2"/>
<dbReference type="AlphaFoldDB" id="F8AJ49"/>
<dbReference type="PANTHER" id="PTHR30592">
    <property type="entry name" value="FORMATE DEHYDROGENASE"/>
    <property type="match status" value="1"/>
</dbReference>
<evidence type="ECO:0000256" key="2">
    <source>
        <dbReference type="ARBA" id="ARBA00023150"/>
    </source>
</evidence>
<dbReference type="HAMAP" id="MF_00187">
    <property type="entry name" value="FdhD"/>
    <property type="match status" value="1"/>
</dbReference>
<dbReference type="OrthoDB" id="57189at2157"/>
<keyword evidence="2 3" id="KW-0501">Molybdenum cofactor biosynthesis</keyword>
<dbReference type="STRING" id="529709.PYCH_10990"/>
<dbReference type="SUPFAM" id="SSF53927">
    <property type="entry name" value="Cytidine deaminase-like"/>
    <property type="match status" value="1"/>
</dbReference>
<dbReference type="PIRSF" id="PIRSF015626">
    <property type="entry name" value="FdhD"/>
    <property type="match status" value="1"/>
</dbReference>
<dbReference type="InterPro" id="IPR003786">
    <property type="entry name" value="FdhD"/>
</dbReference>
<dbReference type="GO" id="GO:0016783">
    <property type="term" value="F:sulfurtransferase activity"/>
    <property type="evidence" value="ECO:0007669"/>
    <property type="project" value="InterPro"/>
</dbReference>
<feature type="binding site" evidence="3">
    <location>
        <begin position="235"/>
        <end position="240"/>
    </location>
    <ligand>
        <name>Mo-bis(molybdopterin guanine dinucleotide)</name>
        <dbReference type="ChEBI" id="CHEBI:60539"/>
    </ligand>
</feature>
<comment type="subcellular location">
    <subcellularLocation>
        <location evidence="3">Cytoplasm</location>
    </subcellularLocation>
</comment>
<dbReference type="PANTHER" id="PTHR30592:SF1">
    <property type="entry name" value="SULFUR CARRIER PROTEIN FDHD"/>
    <property type="match status" value="1"/>
</dbReference>
<dbReference type="RefSeq" id="WP_013905836.1">
    <property type="nucleotide sequence ID" value="NC_015680.1"/>
</dbReference>
<keyword evidence="5" id="KW-1185">Reference proteome</keyword>
<organism evidence="4 5">
    <name type="scientific">Pyrococcus yayanosii (strain CH1 / JCM 16557)</name>
    <dbReference type="NCBI Taxonomy" id="529709"/>
    <lineage>
        <taxon>Archaea</taxon>
        <taxon>Methanobacteriati</taxon>
        <taxon>Methanobacteriota</taxon>
        <taxon>Thermococci</taxon>
        <taxon>Thermococcales</taxon>
        <taxon>Thermococcaceae</taxon>
        <taxon>Pyrococcus</taxon>
    </lineage>
</organism>
<comment type="similarity">
    <text evidence="3">Belongs to the FdhD family.</text>
</comment>
<keyword evidence="1 3" id="KW-0963">Cytoplasm</keyword>
<dbReference type="NCBIfam" id="TIGR00129">
    <property type="entry name" value="fdhD_narQ"/>
    <property type="match status" value="1"/>
</dbReference>
<sequence>MIKKVKVIKWQGDLTETEDYVCVEETFEIFAVYEGQKEFIAELPASPSQLKELGAGFLVCEGLAEQEDIMDVWVDGNRIYVEIGRPPIYGRLMKIHSPCGDPYRARTGKTKGTNGGDLKVSPDLILRISSAMTTLPETWKKTGGTHWAALFELNANIVAFSEDIGRHNAIDKVVGHAVLNGMDLGKLILASSGRMPYGMVKKVVNAGIPIVVTKSPPTDKGVELAKRYGVTLIGFARGGRFNVYAGEERLAF</sequence>
<gene>
    <name evidence="3" type="primary">fdhD</name>
    <name evidence="4" type="ordered locus">PYCH_10990</name>
</gene>
<accession>F8AJ49</accession>
<dbReference type="Proteomes" id="UP000008386">
    <property type="component" value="Chromosome"/>
</dbReference>
<reference evidence="4 5" key="1">
    <citation type="journal article" date="2011" name="J. Bacteriol.">
        <title>Complete genome sequence of the obligate piezophilic hyperthermophilic archaeon Pyrococcus yayanosii CH1.</title>
        <authorList>
            <person name="Jun X."/>
            <person name="Lupeng L."/>
            <person name="Minjuan X."/>
            <person name="Oger P."/>
            <person name="Fengping W."/>
            <person name="Jebbar M."/>
            <person name="Xiang X."/>
        </authorList>
    </citation>
    <scope>NUCLEOTIDE SEQUENCE [LARGE SCALE GENOMIC DNA]</scope>
    <source>
        <strain evidence="5">CH1 / JCM 16557</strain>
    </source>
</reference>
<name>F8AJ49_PYRYC</name>
<dbReference type="EMBL" id="CP002779">
    <property type="protein sequence ID" value="AEH24780.1"/>
    <property type="molecule type" value="Genomic_DNA"/>
</dbReference>
<protein>
    <recommendedName>
        <fullName evidence="3">Protein FdhD</fullName>
    </recommendedName>
</protein>
<dbReference type="Pfam" id="PF02634">
    <property type="entry name" value="FdhD-NarQ"/>
    <property type="match status" value="1"/>
</dbReference>
<dbReference type="InterPro" id="IPR016193">
    <property type="entry name" value="Cytidine_deaminase-like"/>
</dbReference>
<dbReference type="GO" id="GO:0005737">
    <property type="term" value="C:cytoplasm"/>
    <property type="evidence" value="ECO:0007669"/>
    <property type="project" value="UniProtKB-SubCell"/>
</dbReference>
<comment type="caution">
    <text evidence="3">Lacks conserved residue(s) required for the propagation of feature annotation.</text>
</comment>
<dbReference type="Gene3D" id="3.10.20.10">
    <property type="match status" value="1"/>
</dbReference>
<dbReference type="eggNOG" id="arCOG04358">
    <property type="taxonomic scope" value="Archaea"/>
</dbReference>
<evidence type="ECO:0000313" key="4">
    <source>
        <dbReference type="EMBL" id="AEH24780.1"/>
    </source>
</evidence>
<dbReference type="Gene3D" id="3.40.140.10">
    <property type="entry name" value="Cytidine Deaminase, domain 2"/>
    <property type="match status" value="1"/>
</dbReference>
<dbReference type="GeneID" id="10837673"/>
<dbReference type="KEGG" id="pya:PYCH_10990"/>
<evidence type="ECO:0000256" key="1">
    <source>
        <dbReference type="ARBA" id="ARBA00022490"/>
    </source>
</evidence>
<dbReference type="GO" id="GO:0006777">
    <property type="term" value="P:Mo-molybdopterin cofactor biosynthetic process"/>
    <property type="evidence" value="ECO:0007669"/>
    <property type="project" value="UniProtKB-UniRule"/>
</dbReference>